<sequence length="688" mass="79341">MTEKAAKLKALGMGMDESFLVQFVLNSFPSQFAPFKIHYNTNSDQWNLNELTSKCIQEEVRLRQERHNLALVVTHGVTKKKGKFKKGKNFPPKKADLGKVARVMMENSRKPKESEKFLYMGNRLKVEVVAVGEKYFITFIDDLSRYGYVYLMHEKSQAIDIFEMFITEVERQLDKKIKIVRSDRGDEYYGRYDESGQNPGPFAKFLEKRGIRAQYTMPAEARIYNPHEKKLDSRTISGYFIGYPYKSKGYRFYCPNHSVRIVETGNARFLENGKINGSNEPRKVDIEEIRVDIPPPFLPQEIIVPQPVQQVEENEQHNRDGSLPPENIAIENVVEPPQSAPLRRSQRERRPAITNDYVPWKVMILVKWMEAMNEELKSMAHNGVWDLIELPNSCKPVSCKWVFKTKRDAKGNIERFKARLVAKGFTQKEGIDYKDTFSPVSKKDSLRIIMALVAHFDLELHQMDVKTAFLNGNLDEDIYMEQPEGFAKKGNEHLVCKLKKSIYGLKQASRQWYIKFNNTITSFGFKENIVDQCIYLKVSGSKFIFLILYVDDILLASSDLGLLRETKEYLSKNFHMVDMGEANYVIGIEIFRDRSRGVLGLSQKGYIDRVLERFNMQSCSSGIAPILKGDKLSKMQCPRNNMEREQMKKIPYASAVGSLMYAQTCTRPDISFAVGMLGRYQSDPGFEH</sequence>
<organism evidence="4 5">
    <name type="scientific">Vitis vinifera</name>
    <name type="common">Grape</name>
    <dbReference type="NCBI Taxonomy" id="29760"/>
    <lineage>
        <taxon>Eukaryota</taxon>
        <taxon>Viridiplantae</taxon>
        <taxon>Streptophyta</taxon>
        <taxon>Embryophyta</taxon>
        <taxon>Tracheophyta</taxon>
        <taxon>Spermatophyta</taxon>
        <taxon>Magnoliopsida</taxon>
        <taxon>eudicotyledons</taxon>
        <taxon>Gunneridae</taxon>
        <taxon>Pentapetalae</taxon>
        <taxon>rosids</taxon>
        <taxon>Vitales</taxon>
        <taxon>Vitaceae</taxon>
        <taxon>Viteae</taxon>
        <taxon>Vitis</taxon>
    </lineage>
</organism>
<dbReference type="Pfam" id="PF07727">
    <property type="entry name" value="RVT_2"/>
    <property type="match status" value="1"/>
</dbReference>
<evidence type="ECO:0000313" key="4">
    <source>
        <dbReference type="EMBL" id="RVW31901.1"/>
    </source>
</evidence>
<evidence type="ECO:0000256" key="1">
    <source>
        <dbReference type="ARBA" id="ARBA00022723"/>
    </source>
</evidence>
<dbReference type="InterPro" id="IPR057670">
    <property type="entry name" value="SH3_retrovirus"/>
</dbReference>
<dbReference type="AlphaFoldDB" id="A0A438D8X9"/>
<accession>A0A438D8X9</accession>
<comment type="caution">
    <text evidence="4">The sequence shown here is derived from an EMBL/GenBank/DDBJ whole genome shotgun (WGS) entry which is preliminary data.</text>
</comment>
<dbReference type="Proteomes" id="UP000288805">
    <property type="component" value="Unassembled WGS sequence"/>
</dbReference>
<dbReference type="SUPFAM" id="SSF56672">
    <property type="entry name" value="DNA/RNA polymerases"/>
    <property type="match status" value="1"/>
</dbReference>
<protein>
    <submittedName>
        <fullName evidence="4">Retrovirus-related Pol polyprotein from transposon TNT 1-94</fullName>
    </submittedName>
</protein>
<dbReference type="InterPro" id="IPR012337">
    <property type="entry name" value="RNaseH-like_sf"/>
</dbReference>
<evidence type="ECO:0000259" key="3">
    <source>
        <dbReference type="PROSITE" id="PS50994"/>
    </source>
</evidence>
<feature type="domain" description="Integrase catalytic" evidence="3">
    <location>
        <begin position="107"/>
        <end position="236"/>
    </location>
</feature>
<dbReference type="InterPro" id="IPR001584">
    <property type="entry name" value="Integrase_cat-core"/>
</dbReference>
<dbReference type="GO" id="GO:0003676">
    <property type="term" value="F:nucleic acid binding"/>
    <property type="evidence" value="ECO:0007669"/>
    <property type="project" value="InterPro"/>
</dbReference>
<name>A0A438D8X9_VITVI</name>
<dbReference type="InterPro" id="IPR036397">
    <property type="entry name" value="RNaseH_sf"/>
</dbReference>
<keyword evidence="1" id="KW-0479">Metal-binding</keyword>
<dbReference type="PROSITE" id="PS50994">
    <property type="entry name" value="INTEGRASE"/>
    <property type="match status" value="1"/>
</dbReference>
<dbReference type="PANTHER" id="PTHR42648:SF28">
    <property type="entry name" value="TRANSPOSON-ENCODED PROTEIN WITH RIBONUCLEASE H-LIKE AND RETROVIRUS ZINC FINGER-LIKE DOMAINS"/>
    <property type="match status" value="1"/>
</dbReference>
<gene>
    <name evidence="4" type="primary">POLX_4115</name>
    <name evidence="4" type="ORF">CK203_087156</name>
</gene>
<proteinExistence type="predicted"/>
<dbReference type="InterPro" id="IPR013103">
    <property type="entry name" value="RVT_2"/>
</dbReference>
<evidence type="ECO:0000313" key="5">
    <source>
        <dbReference type="Proteomes" id="UP000288805"/>
    </source>
</evidence>
<dbReference type="Pfam" id="PF25597">
    <property type="entry name" value="SH3_retrovirus"/>
    <property type="match status" value="1"/>
</dbReference>
<keyword evidence="2" id="KW-0378">Hydrolase</keyword>
<dbReference type="PANTHER" id="PTHR42648">
    <property type="entry name" value="TRANSPOSASE, PUTATIVE-RELATED"/>
    <property type="match status" value="1"/>
</dbReference>
<dbReference type="GO" id="GO:0016787">
    <property type="term" value="F:hydrolase activity"/>
    <property type="evidence" value="ECO:0007669"/>
    <property type="project" value="UniProtKB-KW"/>
</dbReference>
<dbReference type="SUPFAM" id="SSF53098">
    <property type="entry name" value="Ribonuclease H-like"/>
    <property type="match status" value="1"/>
</dbReference>
<evidence type="ECO:0000256" key="2">
    <source>
        <dbReference type="ARBA" id="ARBA00022801"/>
    </source>
</evidence>
<dbReference type="InterPro" id="IPR039537">
    <property type="entry name" value="Retrotran_Ty1/copia-like"/>
</dbReference>
<dbReference type="Gene3D" id="3.30.420.10">
    <property type="entry name" value="Ribonuclease H-like superfamily/Ribonuclease H"/>
    <property type="match status" value="1"/>
</dbReference>
<dbReference type="EMBL" id="QGNW01001736">
    <property type="protein sequence ID" value="RVW31901.1"/>
    <property type="molecule type" value="Genomic_DNA"/>
</dbReference>
<dbReference type="GO" id="GO:0015074">
    <property type="term" value="P:DNA integration"/>
    <property type="evidence" value="ECO:0007669"/>
    <property type="project" value="InterPro"/>
</dbReference>
<dbReference type="GO" id="GO:0046872">
    <property type="term" value="F:metal ion binding"/>
    <property type="evidence" value="ECO:0007669"/>
    <property type="project" value="UniProtKB-KW"/>
</dbReference>
<reference evidence="4 5" key="1">
    <citation type="journal article" date="2018" name="PLoS Genet.">
        <title>Population sequencing reveals clonal diversity and ancestral inbreeding in the grapevine cultivar Chardonnay.</title>
        <authorList>
            <person name="Roach M.J."/>
            <person name="Johnson D.L."/>
            <person name="Bohlmann J."/>
            <person name="van Vuuren H.J."/>
            <person name="Jones S.J."/>
            <person name="Pretorius I.S."/>
            <person name="Schmidt S.A."/>
            <person name="Borneman A.R."/>
        </authorList>
    </citation>
    <scope>NUCLEOTIDE SEQUENCE [LARGE SCALE GENOMIC DNA]</scope>
    <source>
        <strain evidence="5">cv. Chardonnay</strain>
        <tissue evidence="4">Leaf</tissue>
    </source>
</reference>
<dbReference type="InterPro" id="IPR043502">
    <property type="entry name" value="DNA/RNA_pol_sf"/>
</dbReference>